<dbReference type="InterPro" id="IPR051310">
    <property type="entry name" value="MCP_chemotaxis"/>
</dbReference>
<dbReference type="SMART" id="SM00304">
    <property type="entry name" value="HAMP"/>
    <property type="match status" value="2"/>
</dbReference>
<feature type="transmembrane region" description="Helical" evidence="4">
    <location>
        <begin position="31"/>
        <end position="50"/>
    </location>
</feature>
<dbReference type="SUPFAM" id="SSF158472">
    <property type="entry name" value="HAMP domain-like"/>
    <property type="match status" value="1"/>
</dbReference>
<accession>A0A2Z4FQM0</accession>
<dbReference type="Pfam" id="PF00015">
    <property type="entry name" value="MCPsignal"/>
    <property type="match status" value="1"/>
</dbReference>
<dbReference type="EMBL" id="CP030032">
    <property type="protein sequence ID" value="AWV91182.1"/>
    <property type="molecule type" value="Genomic_DNA"/>
</dbReference>
<sequence length="642" mass="68874">MQKLWLHITVGFAALTVVAIAALLGRDLIEVSPVVLSVVVAIVGLGLAILTRRALAPLSAITHVVEGIAQGDLNQRPLTTKGSYEVERLRVATNRMVARLNAVSAQARELADGKYDVSSVEKKVLRSQRLSDADIPVKASDGDLERSFAELINQRRRLTIQARMISRDQLNSPLLNQKIPGELGDAFGYMVLNLRVMAQRAIDISGGDLTTTIEGQGELTNSFNQMVDWLRGLVEEISGTAIHISTAAEQILAVLREQESAANHQAASVEETQRTMETLLASAKKIAENAQHVFKSAEKTQGNNRTVSERITELKNHTERISEILENIKRIADRSDLLALNASLEGMRAGEAGKGFTLVAAEMRRLAENITGSVSDIKGLVVDIGESSVATAMATEQGTRLSENTTDNALKITLITQQQKSGTEQVTQSMDELSCLINQDVAGTQQVTMAASELVKLAESLRGLVDKFQLGALPPASRTGSFAARAPVRPVYRGAPQSARTSAIPLSKSSKPAAAKPAEEAGEFEPEAAASSLEQTSDIPSDSGADQPTIEFSTQLSEEQQHEVMSKMVAGRPAAQMTLEADFGELDELSDFDDIAGAGVGSLREDSGNIDAELDALERELDKKASESSASNARPSEKSEES</sequence>
<dbReference type="GO" id="GO:0004888">
    <property type="term" value="F:transmembrane signaling receptor activity"/>
    <property type="evidence" value="ECO:0007669"/>
    <property type="project" value="InterPro"/>
</dbReference>
<evidence type="ECO:0000313" key="6">
    <source>
        <dbReference type="Proteomes" id="UP000249799"/>
    </source>
</evidence>
<evidence type="ECO:0000256" key="4">
    <source>
        <dbReference type="SAM" id="Phobius"/>
    </source>
</evidence>
<dbReference type="InterPro" id="IPR004089">
    <property type="entry name" value="MCPsignal_dom"/>
</dbReference>
<dbReference type="GO" id="GO:0005886">
    <property type="term" value="C:plasma membrane"/>
    <property type="evidence" value="ECO:0007669"/>
    <property type="project" value="TreeGrafter"/>
</dbReference>
<dbReference type="PROSITE" id="PS50885">
    <property type="entry name" value="HAMP"/>
    <property type="match status" value="1"/>
</dbReference>
<dbReference type="CDD" id="cd06225">
    <property type="entry name" value="HAMP"/>
    <property type="match status" value="2"/>
</dbReference>
<dbReference type="SMART" id="SM00283">
    <property type="entry name" value="MA"/>
    <property type="match status" value="1"/>
</dbReference>
<dbReference type="RefSeq" id="WP_111337218.1">
    <property type="nucleotide sequence ID" value="NZ_CP030032.1"/>
</dbReference>
<proteinExistence type="inferred from homology"/>
<keyword evidence="6" id="KW-1185">Reference proteome</keyword>
<name>A0A2Z4FQM0_9DELT</name>
<organism evidence="5 6">
    <name type="scientific">Bradymonas sediminis</name>
    <dbReference type="NCBI Taxonomy" id="1548548"/>
    <lineage>
        <taxon>Bacteria</taxon>
        <taxon>Deltaproteobacteria</taxon>
        <taxon>Bradymonadales</taxon>
        <taxon>Bradymonadaceae</taxon>
        <taxon>Bradymonas</taxon>
    </lineage>
</organism>
<keyword evidence="4" id="KW-1133">Transmembrane helix</keyword>
<dbReference type="OrthoDB" id="5522708at2"/>
<reference evidence="5 6" key="1">
    <citation type="submission" date="2018-06" db="EMBL/GenBank/DDBJ databases">
        <title>Lujinxingia sediminis gen. nov. sp. nov., a new facultative anaerobic member of the class Deltaproteobacteria, and proposal of Lujinxingaceae fam. nov.</title>
        <authorList>
            <person name="Guo L.-Y."/>
            <person name="Li C.-M."/>
            <person name="Wang S."/>
            <person name="Du Z.-J."/>
        </authorList>
    </citation>
    <scope>NUCLEOTIDE SEQUENCE [LARGE SCALE GENOMIC DNA]</scope>
    <source>
        <strain evidence="5 6">FA350</strain>
    </source>
</reference>
<dbReference type="GO" id="GO:0007165">
    <property type="term" value="P:signal transduction"/>
    <property type="evidence" value="ECO:0007669"/>
    <property type="project" value="InterPro"/>
</dbReference>
<evidence type="ECO:0000313" key="5">
    <source>
        <dbReference type="EMBL" id="AWV91182.1"/>
    </source>
</evidence>
<feature type="compositionally biased region" description="Low complexity" evidence="3">
    <location>
        <begin position="507"/>
        <end position="516"/>
    </location>
</feature>
<protein>
    <submittedName>
        <fullName evidence="5">Uncharacterized protein</fullName>
    </submittedName>
</protein>
<keyword evidence="4" id="KW-0812">Transmembrane</keyword>
<dbReference type="Gene3D" id="6.10.340.10">
    <property type="match status" value="1"/>
</dbReference>
<feature type="region of interest" description="Disordered" evidence="3">
    <location>
        <begin position="494"/>
        <end position="569"/>
    </location>
</feature>
<dbReference type="PROSITE" id="PS50111">
    <property type="entry name" value="CHEMOTAXIS_TRANSDUC_2"/>
    <property type="match status" value="1"/>
</dbReference>
<evidence type="ECO:0000256" key="3">
    <source>
        <dbReference type="SAM" id="MobiDB-lite"/>
    </source>
</evidence>
<evidence type="ECO:0000256" key="1">
    <source>
        <dbReference type="ARBA" id="ARBA00022500"/>
    </source>
</evidence>
<dbReference type="Gene3D" id="1.10.287.950">
    <property type="entry name" value="Methyl-accepting chemotaxis protein"/>
    <property type="match status" value="1"/>
</dbReference>
<dbReference type="GO" id="GO:0006935">
    <property type="term" value="P:chemotaxis"/>
    <property type="evidence" value="ECO:0007669"/>
    <property type="project" value="InterPro"/>
</dbReference>
<dbReference type="Pfam" id="PF00672">
    <property type="entry name" value="HAMP"/>
    <property type="match status" value="1"/>
</dbReference>
<dbReference type="InterPro" id="IPR003660">
    <property type="entry name" value="HAMP_dom"/>
</dbReference>
<keyword evidence="1" id="KW-0145">Chemotaxis</keyword>
<evidence type="ECO:0000256" key="2">
    <source>
        <dbReference type="ARBA" id="ARBA00029447"/>
    </source>
</evidence>
<dbReference type="Proteomes" id="UP000249799">
    <property type="component" value="Chromosome"/>
</dbReference>
<feature type="compositionally biased region" description="Polar residues" evidence="3">
    <location>
        <begin position="533"/>
        <end position="558"/>
    </location>
</feature>
<dbReference type="PANTHER" id="PTHR43531:SF11">
    <property type="entry name" value="METHYL-ACCEPTING CHEMOTAXIS PROTEIN 3"/>
    <property type="match status" value="1"/>
</dbReference>
<keyword evidence="4" id="KW-0472">Membrane</keyword>
<feature type="compositionally biased region" description="Basic and acidic residues" evidence="3">
    <location>
        <begin position="617"/>
        <end position="626"/>
    </location>
</feature>
<dbReference type="PANTHER" id="PTHR43531">
    <property type="entry name" value="PROTEIN ICFG"/>
    <property type="match status" value="1"/>
</dbReference>
<gene>
    <name evidence="5" type="ORF">DN745_18360</name>
</gene>
<comment type="similarity">
    <text evidence="2">Belongs to the methyl-accepting chemotaxis (MCP) protein family.</text>
</comment>
<dbReference type="InterPro" id="IPR004090">
    <property type="entry name" value="Chemotax_Me-accpt_rcpt"/>
</dbReference>
<dbReference type="KEGG" id="bsed:DN745_18360"/>
<feature type="region of interest" description="Disordered" evidence="3">
    <location>
        <begin position="617"/>
        <end position="642"/>
    </location>
</feature>
<dbReference type="SUPFAM" id="SSF58104">
    <property type="entry name" value="Methyl-accepting chemotaxis protein (MCP) signaling domain"/>
    <property type="match status" value="1"/>
</dbReference>
<dbReference type="AlphaFoldDB" id="A0A2Z4FQM0"/>
<dbReference type="PRINTS" id="PR00260">
    <property type="entry name" value="CHEMTRNSDUCR"/>
</dbReference>